<dbReference type="InterPro" id="IPR011517">
    <property type="entry name" value="RNA_pol_sigma70_ECF-like"/>
</dbReference>
<feature type="domain" description="RNA polymerase sigma-70 ECF-like HTH" evidence="5">
    <location>
        <begin position="19"/>
        <end position="198"/>
    </location>
</feature>
<accession>A0A8A4TJJ8</accession>
<keyword evidence="2" id="KW-0805">Transcription regulation</keyword>
<dbReference type="InterPro" id="IPR013325">
    <property type="entry name" value="RNA_pol_sigma_r2"/>
</dbReference>
<dbReference type="InterPro" id="IPR036388">
    <property type="entry name" value="WH-like_DNA-bd_sf"/>
</dbReference>
<evidence type="ECO:0000313" key="6">
    <source>
        <dbReference type="EMBL" id="QTD50096.1"/>
    </source>
</evidence>
<dbReference type="InterPro" id="IPR053812">
    <property type="entry name" value="HTH_Sigma70_ECF-like"/>
</dbReference>
<dbReference type="Gene3D" id="1.10.10.10">
    <property type="entry name" value="Winged helix-like DNA-binding domain superfamily/Winged helix DNA-binding domain"/>
    <property type="match status" value="1"/>
</dbReference>
<dbReference type="GO" id="GO:0016987">
    <property type="term" value="F:sigma factor activity"/>
    <property type="evidence" value="ECO:0007669"/>
    <property type="project" value="UniProtKB-KW"/>
</dbReference>
<dbReference type="NCBIfam" id="TIGR02937">
    <property type="entry name" value="sigma70-ECF"/>
    <property type="match status" value="1"/>
</dbReference>
<reference evidence="6" key="1">
    <citation type="submission" date="2021-03" db="EMBL/GenBank/DDBJ databases">
        <title>Acanthopleuribacteraceae sp. M133.</title>
        <authorList>
            <person name="Wang G."/>
        </authorList>
    </citation>
    <scope>NUCLEOTIDE SEQUENCE</scope>
    <source>
        <strain evidence="6">M133</strain>
    </source>
</reference>
<dbReference type="EMBL" id="CP071793">
    <property type="protein sequence ID" value="QTD50096.1"/>
    <property type="molecule type" value="Genomic_DNA"/>
</dbReference>
<dbReference type="RefSeq" id="WP_237379727.1">
    <property type="nucleotide sequence ID" value="NZ_CP071793.1"/>
</dbReference>
<keyword evidence="4" id="KW-0804">Transcription</keyword>
<dbReference type="Proteomes" id="UP000663929">
    <property type="component" value="Chromosome"/>
</dbReference>
<dbReference type="PANTHER" id="PTHR43133:SF39">
    <property type="entry name" value="SIMILAR TO RNA POLYMERASE SIGMA-E FACTOR"/>
    <property type="match status" value="1"/>
</dbReference>
<keyword evidence="7" id="KW-1185">Reference proteome</keyword>
<evidence type="ECO:0000256" key="3">
    <source>
        <dbReference type="ARBA" id="ARBA00023082"/>
    </source>
</evidence>
<sequence>MAESASSHGQHSDEQESDQDITELMAQWYAGDEQAFHRLFPLIFQDLRQIARNALMRERQNHTWVPTELVNEAFLRLVHRNKAPFSCRSQFFGVAARVMRYLLIDHAKARKAEKRGGGVEWVTLQDADSEGGQLSIDMEFLNESLDTLARMDPRAAKVVEMKFFAGLTNREIGELLQVSEMTVIRDWKVARRWLQQRFQAG</sequence>
<dbReference type="InterPro" id="IPR039425">
    <property type="entry name" value="RNA_pol_sigma-70-like"/>
</dbReference>
<dbReference type="GO" id="GO:0006352">
    <property type="term" value="P:DNA-templated transcription initiation"/>
    <property type="evidence" value="ECO:0007669"/>
    <property type="project" value="InterPro"/>
</dbReference>
<evidence type="ECO:0000313" key="7">
    <source>
        <dbReference type="Proteomes" id="UP000663929"/>
    </source>
</evidence>
<dbReference type="SUPFAM" id="SSF88946">
    <property type="entry name" value="Sigma2 domain of RNA polymerase sigma factors"/>
    <property type="match status" value="1"/>
</dbReference>
<dbReference type="InterPro" id="IPR014284">
    <property type="entry name" value="RNA_pol_sigma-70_dom"/>
</dbReference>
<gene>
    <name evidence="6" type="ORF">J3U87_31315</name>
</gene>
<dbReference type="PANTHER" id="PTHR43133">
    <property type="entry name" value="RNA POLYMERASE ECF-TYPE SIGMA FACTO"/>
    <property type="match status" value="1"/>
</dbReference>
<evidence type="ECO:0000256" key="2">
    <source>
        <dbReference type="ARBA" id="ARBA00023015"/>
    </source>
</evidence>
<dbReference type="NCBIfam" id="TIGR02999">
    <property type="entry name" value="Sig-70_X6"/>
    <property type="match status" value="1"/>
</dbReference>
<evidence type="ECO:0000256" key="1">
    <source>
        <dbReference type="ARBA" id="ARBA00010641"/>
    </source>
</evidence>
<keyword evidence="3" id="KW-0731">Sigma factor</keyword>
<comment type="similarity">
    <text evidence="1">Belongs to the sigma-70 factor family. ECF subfamily.</text>
</comment>
<evidence type="ECO:0000256" key="4">
    <source>
        <dbReference type="ARBA" id="ARBA00023163"/>
    </source>
</evidence>
<evidence type="ECO:0000259" key="5">
    <source>
        <dbReference type="Pfam" id="PF07638"/>
    </source>
</evidence>
<organism evidence="6 7">
    <name type="scientific">Sulfidibacter corallicola</name>
    <dbReference type="NCBI Taxonomy" id="2818388"/>
    <lineage>
        <taxon>Bacteria</taxon>
        <taxon>Pseudomonadati</taxon>
        <taxon>Acidobacteriota</taxon>
        <taxon>Holophagae</taxon>
        <taxon>Acanthopleuribacterales</taxon>
        <taxon>Acanthopleuribacteraceae</taxon>
        <taxon>Sulfidibacter</taxon>
    </lineage>
</organism>
<dbReference type="KEGG" id="scor:J3U87_31315"/>
<protein>
    <submittedName>
        <fullName evidence="6">Sigma-70 family RNA polymerase sigma factor</fullName>
    </submittedName>
</protein>
<dbReference type="SUPFAM" id="SSF88659">
    <property type="entry name" value="Sigma3 and sigma4 domains of RNA polymerase sigma factors"/>
    <property type="match status" value="1"/>
</dbReference>
<dbReference type="InterPro" id="IPR013324">
    <property type="entry name" value="RNA_pol_sigma_r3/r4-like"/>
</dbReference>
<proteinExistence type="inferred from homology"/>
<name>A0A8A4TJJ8_SULCO</name>
<dbReference type="Gene3D" id="1.10.1740.10">
    <property type="match status" value="1"/>
</dbReference>
<dbReference type="Pfam" id="PF07638">
    <property type="entry name" value="Sigma70_ECF"/>
    <property type="match status" value="1"/>
</dbReference>
<dbReference type="AlphaFoldDB" id="A0A8A4TJJ8"/>